<name>A0A815MPI8_9BILA</name>
<dbReference type="Proteomes" id="UP000663823">
    <property type="component" value="Unassembled WGS sequence"/>
</dbReference>
<dbReference type="EMBL" id="CAJNOO010005615">
    <property type="protein sequence ID" value="CAF1425639.1"/>
    <property type="molecule type" value="Genomic_DNA"/>
</dbReference>
<accession>A0A815MPI8</accession>
<feature type="compositionally biased region" description="Polar residues" evidence="1">
    <location>
        <begin position="113"/>
        <end position="122"/>
    </location>
</feature>
<sequence>MFSQCPPGFHQYQNPNNAYHTPPHSSYFIPEHQQLPYASQYQQPRYASQYQQPPYVSQYQQPWYAPQYQQPPYASQYQQSSQTMGHQQPDLLLANQQWNEDYLNAGEPPPPYSNRQITHPSPTNVRKSVSMLAVSNLNEVDQDTMHMARRTRQRPESRTVVSELLNNGGKTHQHNNIVPMKQTTSNDGEYRDWKTPQLIQQYKDTSSKHDKRRKQLIKQELEQRCYGNYPNLIQKNRGLFEQKCKLHENDSNQTLKRNYAATKELINAQLLNDDVTLITDVPDELIIEAAALLKLIDIKEQE</sequence>
<evidence type="ECO:0000256" key="1">
    <source>
        <dbReference type="SAM" id="MobiDB-lite"/>
    </source>
</evidence>
<evidence type="ECO:0000313" key="4">
    <source>
        <dbReference type="Proteomes" id="UP000663882"/>
    </source>
</evidence>
<evidence type="ECO:0000313" key="2">
    <source>
        <dbReference type="EMBL" id="CAF1425639.1"/>
    </source>
</evidence>
<proteinExistence type="predicted"/>
<gene>
    <name evidence="3" type="ORF">OTI717_LOCUS30231</name>
    <name evidence="2" type="ORF">RFH988_LOCUS35736</name>
</gene>
<protein>
    <submittedName>
        <fullName evidence="2">Uncharacterized protein</fullName>
    </submittedName>
</protein>
<feature type="region of interest" description="Disordered" evidence="1">
    <location>
        <begin position="167"/>
        <end position="192"/>
    </location>
</feature>
<comment type="caution">
    <text evidence="2">The sequence shown here is derived from an EMBL/GenBank/DDBJ whole genome shotgun (WGS) entry which is preliminary data.</text>
</comment>
<reference evidence="2" key="1">
    <citation type="submission" date="2021-02" db="EMBL/GenBank/DDBJ databases">
        <authorList>
            <person name="Nowell W R."/>
        </authorList>
    </citation>
    <scope>NUCLEOTIDE SEQUENCE</scope>
</reference>
<dbReference type="AlphaFoldDB" id="A0A815MPI8"/>
<evidence type="ECO:0000313" key="3">
    <source>
        <dbReference type="EMBL" id="CAF4023444.1"/>
    </source>
</evidence>
<feature type="compositionally biased region" description="Polar residues" evidence="1">
    <location>
        <begin position="167"/>
        <end position="187"/>
    </location>
</feature>
<dbReference type="EMBL" id="CAJOAX010008006">
    <property type="protein sequence ID" value="CAF4023444.1"/>
    <property type="molecule type" value="Genomic_DNA"/>
</dbReference>
<feature type="region of interest" description="Disordered" evidence="1">
    <location>
        <begin position="101"/>
        <end position="122"/>
    </location>
</feature>
<organism evidence="2 4">
    <name type="scientific">Rotaria sordida</name>
    <dbReference type="NCBI Taxonomy" id="392033"/>
    <lineage>
        <taxon>Eukaryota</taxon>
        <taxon>Metazoa</taxon>
        <taxon>Spiralia</taxon>
        <taxon>Gnathifera</taxon>
        <taxon>Rotifera</taxon>
        <taxon>Eurotatoria</taxon>
        <taxon>Bdelloidea</taxon>
        <taxon>Philodinida</taxon>
        <taxon>Philodinidae</taxon>
        <taxon>Rotaria</taxon>
    </lineage>
</organism>
<dbReference type="Proteomes" id="UP000663882">
    <property type="component" value="Unassembled WGS sequence"/>
</dbReference>